<dbReference type="KEGG" id="lab:LA76x_2851"/>
<dbReference type="NCBIfam" id="TIGR03363">
    <property type="entry name" value="VI_chp_8"/>
    <property type="match status" value="1"/>
</dbReference>
<proteinExistence type="predicted"/>
<dbReference type="InterPro" id="IPR010657">
    <property type="entry name" value="ImpA_N"/>
</dbReference>
<dbReference type="AlphaFoldDB" id="A0A0S2FBS8"/>
<name>A0A0S2FBS8_LYSAN</name>
<sequence>MLPFDTLQCASSLIGPIAPDRPCGENLDHEQDYLDLLRIAAGREAPAWDALVFAAEAPDWLAVEREACGLLARTKDLRIAALLTHAWLQRYGLPGFAKGLELIEEWLDRYWLEVHPRLDVLGRYDPLPRLYAIAAIADAMSIGKSIRNATVLRDRHGVLTLRETVRALVEARVASLPSGCSVERNSLAVDLRDARSSGQTEVFAVVHILAVLARIKARVGQALDPSLVPDFSAIEAPLRVVHVVLDASAPLDGQTTPDLHPDACGDRVIRQAAAAMLEFRSRDDVALALEQASAYLERYEPSHPAPLLIRRALRLMDMNFCDIVRDLVPASLAHVQSLAGTSVYVPAE</sequence>
<dbReference type="Proteomes" id="UP000060787">
    <property type="component" value="Chromosome"/>
</dbReference>
<reference evidence="2 3" key="1">
    <citation type="journal article" date="2015" name="BMC Genomics">
        <title>Comparative genomics and metabolic profiling of the genus Lysobacter.</title>
        <authorList>
            <person name="de Bruijn I."/>
            <person name="Cheng X."/>
            <person name="de Jager V."/>
            <person name="Exposito R.G."/>
            <person name="Watrous J."/>
            <person name="Patel N."/>
            <person name="Postma J."/>
            <person name="Dorrestein P.C."/>
            <person name="Kobayashi D."/>
            <person name="Raaijmakers J.M."/>
        </authorList>
    </citation>
    <scope>NUCLEOTIDE SEQUENCE [LARGE SCALE GENOMIC DNA]</scope>
    <source>
        <strain evidence="2 3">76</strain>
    </source>
</reference>
<feature type="domain" description="ImpA N-terminal" evidence="1">
    <location>
        <begin position="16"/>
        <end position="135"/>
    </location>
</feature>
<evidence type="ECO:0000313" key="2">
    <source>
        <dbReference type="EMBL" id="ALN80981.1"/>
    </source>
</evidence>
<dbReference type="PATRIC" id="fig|84531.8.peg.2863"/>
<protein>
    <submittedName>
        <fullName evidence="2">ImpA-related N-terminal family protein</fullName>
    </submittedName>
</protein>
<gene>
    <name evidence="2" type="ORF">LA76x_2851</name>
</gene>
<dbReference type="STRING" id="84531.LA76x_2851"/>
<keyword evidence="3" id="KW-1185">Reference proteome</keyword>
<organism evidence="2 3">
    <name type="scientific">Lysobacter antibioticus</name>
    <dbReference type="NCBI Taxonomy" id="84531"/>
    <lineage>
        <taxon>Bacteria</taxon>
        <taxon>Pseudomonadati</taxon>
        <taxon>Pseudomonadota</taxon>
        <taxon>Gammaproteobacteria</taxon>
        <taxon>Lysobacterales</taxon>
        <taxon>Lysobacteraceae</taxon>
        <taxon>Lysobacter</taxon>
    </lineage>
</organism>
<dbReference type="PANTHER" id="PTHR37951">
    <property type="entry name" value="CYTOPLASMIC PROTEIN-RELATED"/>
    <property type="match status" value="1"/>
</dbReference>
<dbReference type="RefSeq" id="WP_057918151.1">
    <property type="nucleotide sequence ID" value="NZ_CP011129.1"/>
</dbReference>
<evidence type="ECO:0000313" key="3">
    <source>
        <dbReference type="Proteomes" id="UP000060787"/>
    </source>
</evidence>
<dbReference type="InterPro" id="IPR017740">
    <property type="entry name" value="TssA-like"/>
</dbReference>
<dbReference type="EMBL" id="CP011129">
    <property type="protein sequence ID" value="ALN80981.1"/>
    <property type="molecule type" value="Genomic_DNA"/>
</dbReference>
<dbReference type="PANTHER" id="PTHR37951:SF1">
    <property type="entry name" value="TYPE VI SECRETION SYSTEM COMPONENT TSSA1"/>
    <property type="match status" value="1"/>
</dbReference>
<evidence type="ECO:0000259" key="1">
    <source>
        <dbReference type="Pfam" id="PF06812"/>
    </source>
</evidence>
<dbReference type="Pfam" id="PF06812">
    <property type="entry name" value="ImpA_N"/>
    <property type="match status" value="1"/>
</dbReference>
<accession>A0A0S2FBS8</accession>